<dbReference type="GO" id="GO:0051082">
    <property type="term" value="F:unfolded protein binding"/>
    <property type="evidence" value="ECO:0007669"/>
    <property type="project" value="InterPro"/>
</dbReference>
<dbReference type="GO" id="GO:0051262">
    <property type="term" value="P:protein tetramerization"/>
    <property type="evidence" value="ECO:0007669"/>
    <property type="project" value="InterPro"/>
</dbReference>
<keyword evidence="4 5" id="KW-0811">Translocation</keyword>
<dbReference type="GO" id="GO:0005737">
    <property type="term" value="C:cytoplasm"/>
    <property type="evidence" value="ECO:0007669"/>
    <property type="project" value="UniProtKB-SubCell"/>
</dbReference>
<keyword evidence="2 5" id="KW-0813">Transport</keyword>
<dbReference type="PANTHER" id="PTHR36918">
    <property type="match status" value="1"/>
</dbReference>
<dbReference type="Pfam" id="PF02556">
    <property type="entry name" value="SecB"/>
    <property type="match status" value="1"/>
</dbReference>
<keyword evidence="3 5" id="KW-0653">Protein transport</keyword>
<dbReference type="NCBIfam" id="NF004393">
    <property type="entry name" value="PRK05751.1-4"/>
    <property type="match status" value="1"/>
</dbReference>
<dbReference type="EMBL" id="CP002697">
    <property type="protein sequence ID" value="AHG60311.1"/>
    <property type="molecule type" value="Genomic_DNA"/>
</dbReference>
<evidence type="ECO:0000256" key="2">
    <source>
        <dbReference type="ARBA" id="ARBA00022448"/>
    </source>
</evidence>
<dbReference type="PANTHER" id="PTHR36918:SF1">
    <property type="entry name" value="PROTEIN-EXPORT PROTEIN SECB"/>
    <property type="match status" value="1"/>
</dbReference>
<reference evidence="6 7" key="1">
    <citation type="journal article" date="2013" name="BMC Genomics">
        <title>Comparative analysis of genome sequences from four strains of the Buchnera aphidicola Mp endosymbion of the green peach aphid, Myzus persicae.</title>
        <authorList>
            <person name="Jiang Z."/>
            <person name="Jones D.H."/>
            <person name="Khuri S."/>
            <person name="Tsinoremas N.F."/>
            <person name="Wyss T."/>
            <person name="Jander G."/>
            <person name="Wilson A.C."/>
        </authorList>
    </citation>
    <scope>NUCLEOTIDE SEQUENCE [LARGE SCALE GENOMIC DNA]</scope>
    <source>
        <strain evidence="7">str. USDA (Myzus persicae)</strain>
    </source>
</reference>
<name>W0P0M0_BUCMP</name>
<evidence type="ECO:0000256" key="1">
    <source>
        <dbReference type="ARBA" id="ARBA00009990"/>
    </source>
</evidence>
<dbReference type="InterPro" id="IPR035958">
    <property type="entry name" value="SecB-like_sf"/>
</dbReference>
<dbReference type="InterPro" id="IPR003708">
    <property type="entry name" value="SecB"/>
</dbReference>
<dbReference type="Gene3D" id="3.10.420.10">
    <property type="entry name" value="SecB-like"/>
    <property type="match status" value="1"/>
</dbReference>
<dbReference type="KEGG" id="bapu:BUMPUSDA_CDS00536"/>
<sequence>MSNSLVLFFIYEHVYSYQSYRDIMSETKINKKFFEIQRIYIKDVSFEAPNTPNVFHLKWEPIVKFNLNTFSKKIEKNIFEIILQIKVIVKIKEKIVFLCDVDQAGIFFISDYNEKKINYYLYSYCPNILFPYARECISGLVSHASFPQMNIMPINFDDIYKNHIKFKKNSV</sequence>
<dbReference type="SUPFAM" id="SSF54611">
    <property type="entry name" value="SecB-like"/>
    <property type="match status" value="1"/>
</dbReference>
<dbReference type="NCBIfam" id="TIGR00809">
    <property type="entry name" value="secB"/>
    <property type="match status" value="1"/>
</dbReference>
<protein>
    <recommendedName>
        <fullName evidence="5">Protein-export protein SecB</fullName>
    </recommendedName>
</protein>
<comment type="subcellular location">
    <subcellularLocation>
        <location evidence="5">Cytoplasm</location>
    </subcellularLocation>
</comment>
<dbReference type="HAMAP" id="MF_00821">
    <property type="entry name" value="SecB"/>
    <property type="match status" value="1"/>
</dbReference>
<keyword evidence="5" id="KW-0963">Cytoplasm</keyword>
<dbReference type="GO" id="GO:0015031">
    <property type="term" value="P:protein transport"/>
    <property type="evidence" value="ECO:0007669"/>
    <property type="project" value="UniProtKB-UniRule"/>
</dbReference>
<comment type="similarity">
    <text evidence="1 5">Belongs to the SecB family.</text>
</comment>
<accession>W0P0M0</accession>
<organism evidence="6 7">
    <name type="scientific">Buchnera aphidicola str. USDA</name>
    <name type="common">Myzus persicae</name>
    <dbReference type="NCBI Taxonomy" id="1009856"/>
    <lineage>
        <taxon>Bacteria</taxon>
        <taxon>Pseudomonadati</taxon>
        <taxon>Pseudomonadota</taxon>
        <taxon>Gammaproteobacteria</taxon>
        <taxon>Enterobacterales</taxon>
        <taxon>Erwiniaceae</taxon>
        <taxon>Buchnera</taxon>
    </lineage>
</organism>
<dbReference type="AlphaFoldDB" id="W0P0M0"/>
<gene>
    <name evidence="6" type="primary">secb</name>
    <name evidence="5" type="synonym">secB</name>
    <name evidence="6" type="ORF">BUMPUSDA_CDS00536</name>
</gene>
<dbReference type="PRINTS" id="PR01594">
    <property type="entry name" value="SECBCHAPRONE"/>
</dbReference>
<dbReference type="GO" id="GO:0006457">
    <property type="term" value="P:protein folding"/>
    <property type="evidence" value="ECO:0007669"/>
    <property type="project" value="UniProtKB-UniRule"/>
</dbReference>
<dbReference type="PATRIC" id="fig|1009856.3.peg.49"/>
<evidence type="ECO:0000313" key="6">
    <source>
        <dbReference type="EMBL" id="AHG60311.1"/>
    </source>
</evidence>
<comment type="subunit">
    <text evidence="5">Homotetramer, a dimer of dimers. One homotetramer interacts with 1 SecA dimer.</text>
</comment>
<evidence type="ECO:0000256" key="5">
    <source>
        <dbReference type="HAMAP-Rule" id="MF_00821"/>
    </source>
</evidence>
<comment type="function">
    <text evidence="5">One of the proteins required for the normal export of preproteins out of the cell cytoplasm. It is a molecular chaperone that binds to a subset of precursor proteins, maintaining them in a translocation-competent state. It also specifically binds to its receptor SecA.</text>
</comment>
<evidence type="ECO:0000256" key="3">
    <source>
        <dbReference type="ARBA" id="ARBA00022927"/>
    </source>
</evidence>
<evidence type="ECO:0000313" key="7">
    <source>
        <dbReference type="Proteomes" id="UP000019087"/>
    </source>
</evidence>
<dbReference type="Proteomes" id="UP000019087">
    <property type="component" value="Chromosome"/>
</dbReference>
<dbReference type="HOGENOM" id="CLU_111574_1_0_6"/>
<proteinExistence type="inferred from homology"/>
<evidence type="ECO:0000256" key="4">
    <source>
        <dbReference type="ARBA" id="ARBA00023010"/>
    </source>
</evidence>
<keyword evidence="5" id="KW-0143">Chaperone</keyword>